<accession>A0A7J4J0G1</accession>
<reference evidence="2" key="1">
    <citation type="journal article" date="2020" name="bioRxiv">
        <title>A rank-normalized archaeal taxonomy based on genome phylogeny resolves widespread incomplete and uneven classifications.</title>
        <authorList>
            <person name="Rinke C."/>
            <person name="Chuvochina M."/>
            <person name="Mussig A.J."/>
            <person name="Chaumeil P.-A."/>
            <person name="Waite D.W."/>
            <person name="Whitman W.B."/>
            <person name="Parks D.H."/>
            <person name="Hugenholtz P."/>
        </authorList>
    </citation>
    <scope>NUCLEOTIDE SEQUENCE [LARGE SCALE GENOMIC DNA]</scope>
</reference>
<sequence>VCFGGDVYWQDSCGVRGALKRDCPYGCGSGKCLPKPLPKPGGIDFCSSSSKCSAGQGNCKGSSDCKAGLVCVPDVGSKYGFGANVDVCEVPSCKDSDNGKNYSVSGGVTTNNLIFSDFCLADNRRVKEYFCKTGFVDEVIYNCPFGCSNGKCGAKQVCTQKASYSCINGDVYWYDSCGEMGALKESCGSLGCNANSCKKPPVCTKYNAVACYDNDVYWYNSCGGRETKKLECGSFGCSNGNCNPPPSCSEGWYCKDGSTQERKDKSCQIINSQYCPNGCDSASGQCKPNPSCAPHWECSGQELRYVDASCNVSTKSVCNLGGETCDASAGRCVPSQSCEPMWFCVNEREAKRTGPDCRIDRVKVCGENYGCVNGDCQPKEPECISNDYYACSNNDVYSYNSCGEREDKAEECGALGCSDGACNIEDACTSRSSTACYSGDVYWYDSCGGREAKKDECGSNECAQGACQSAPACTPKSSVTCYLGASWWVDSCGNLGSMVKNCSGNCENGECKPSPANTLNIGWRCKDSSKMAYYVNGTWISELPCVLGCSNNSCNYPFKYTPPQTKKKAVLPVLVPLAEIIISRAAVYLSGFLLMVGSTILVNESGAFHSYEWPEYGYDWESDFDYHYNKHIKLIQDYYGGNVFQQGYKDICKDQINDNSVFTNRFRQNDGRFVSYNISSGLVVVGTPNGKIVTCFINDSEQYLKSKLQSKDWKPIPSFKILII</sequence>
<organism evidence="1 2">
    <name type="scientific">Candidatus Iainarchaeum sp</name>
    <dbReference type="NCBI Taxonomy" id="3101447"/>
    <lineage>
        <taxon>Archaea</taxon>
        <taxon>Candidatus Iainarchaeota</taxon>
        <taxon>Candidatus Iainarchaeia</taxon>
        <taxon>Candidatus Iainarchaeales</taxon>
        <taxon>Candidatus Iainarchaeaceae</taxon>
        <taxon>Candidatus Iainarchaeum</taxon>
    </lineage>
</organism>
<comment type="caution">
    <text evidence="1">The sequence shown here is derived from an EMBL/GenBank/DDBJ whole genome shotgun (WGS) entry which is preliminary data.</text>
</comment>
<dbReference type="EMBL" id="DUGC01000047">
    <property type="protein sequence ID" value="HIH09557.1"/>
    <property type="molecule type" value="Genomic_DNA"/>
</dbReference>
<evidence type="ECO:0000313" key="2">
    <source>
        <dbReference type="Proteomes" id="UP000565078"/>
    </source>
</evidence>
<feature type="non-terminal residue" evidence="1">
    <location>
        <position position="1"/>
    </location>
</feature>
<evidence type="ECO:0000313" key="1">
    <source>
        <dbReference type="EMBL" id="HIH09557.1"/>
    </source>
</evidence>
<protein>
    <submittedName>
        <fullName evidence="1">Uncharacterized protein</fullName>
    </submittedName>
</protein>
<proteinExistence type="predicted"/>
<dbReference type="Proteomes" id="UP000565078">
    <property type="component" value="Unassembled WGS sequence"/>
</dbReference>
<dbReference type="AlphaFoldDB" id="A0A7J4J0G1"/>
<gene>
    <name evidence="1" type="ORF">HA254_02695</name>
</gene>
<name>A0A7J4J0G1_9ARCH</name>